<gene>
    <name evidence="3" type="ORF">BE15_22450</name>
</gene>
<protein>
    <recommendedName>
        <fullName evidence="5">YeeE/YedE family protein</fullName>
    </recommendedName>
</protein>
<reference evidence="3 4" key="1">
    <citation type="submission" date="2014-02" db="EMBL/GenBank/DDBJ databases">
        <title>The small core and large imbalanced accessory genome model reveals a collaborative survival strategy of Sorangium cellulosum strains in nature.</title>
        <authorList>
            <person name="Han K."/>
            <person name="Peng R."/>
            <person name="Blom J."/>
            <person name="Li Y.-Z."/>
        </authorList>
    </citation>
    <scope>NUCLEOTIDE SEQUENCE [LARGE SCALE GENOMIC DNA]</scope>
    <source>
        <strain evidence="3 4">So0008-312</strain>
    </source>
</reference>
<comment type="caution">
    <text evidence="3">The sequence shown here is derived from an EMBL/GenBank/DDBJ whole genome shotgun (WGS) entry which is preliminary data.</text>
</comment>
<dbReference type="Proteomes" id="UP000075260">
    <property type="component" value="Unassembled WGS sequence"/>
</dbReference>
<evidence type="ECO:0000313" key="4">
    <source>
        <dbReference type="Proteomes" id="UP000075260"/>
    </source>
</evidence>
<feature type="transmembrane region" description="Helical" evidence="2">
    <location>
        <begin position="93"/>
        <end position="113"/>
    </location>
</feature>
<keyword evidence="2" id="KW-0812">Transmembrane</keyword>
<evidence type="ECO:0000256" key="1">
    <source>
        <dbReference type="SAM" id="MobiDB-lite"/>
    </source>
</evidence>
<organism evidence="3 4">
    <name type="scientific">Sorangium cellulosum</name>
    <name type="common">Polyangium cellulosum</name>
    <dbReference type="NCBI Taxonomy" id="56"/>
    <lineage>
        <taxon>Bacteria</taxon>
        <taxon>Pseudomonadati</taxon>
        <taxon>Myxococcota</taxon>
        <taxon>Polyangia</taxon>
        <taxon>Polyangiales</taxon>
        <taxon>Polyangiaceae</taxon>
        <taxon>Sorangium</taxon>
    </lineage>
</organism>
<keyword evidence="2" id="KW-1133">Transmembrane helix</keyword>
<evidence type="ECO:0000256" key="2">
    <source>
        <dbReference type="SAM" id="Phobius"/>
    </source>
</evidence>
<dbReference type="EMBL" id="JEMA01000477">
    <property type="protein sequence ID" value="KYF69343.1"/>
    <property type="molecule type" value="Genomic_DNA"/>
</dbReference>
<evidence type="ECO:0008006" key="5">
    <source>
        <dbReference type="Google" id="ProtNLM"/>
    </source>
</evidence>
<proteinExistence type="predicted"/>
<feature type="region of interest" description="Disordered" evidence="1">
    <location>
        <begin position="147"/>
        <end position="178"/>
    </location>
</feature>
<dbReference type="AlphaFoldDB" id="A0A150QMY2"/>
<sequence>MRQVALALLAGALFAVGLGVSGMTQPSRVIGFLDVAGDWDPSLAFVMVGAISVHFLAYRVLRWQEGRKRAGAASAPRFPLLADRMDVPARTGLDARLFAGAALFGVGWGLAGYCPGPALVSLATGSRAVVAVVAAMAAGMAIERFTRARNHEESGPEESGPEESGPEERGGPAPARRR</sequence>
<accession>A0A150QMY2</accession>
<dbReference type="RefSeq" id="WP_061608480.1">
    <property type="nucleotide sequence ID" value="NZ_JEMA01000477.1"/>
</dbReference>
<feature type="transmembrane region" description="Helical" evidence="2">
    <location>
        <begin position="119"/>
        <end position="142"/>
    </location>
</feature>
<name>A0A150QMY2_SORCE</name>
<evidence type="ECO:0000313" key="3">
    <source>
        <dbReference type="EMBL" id="KYF69343.1"/>
    </source>
</evidence>
<dbReference type="Pfam" id="PF20398">
    <property type="entry name" value="DUF6691"/>
    <property type="match status" value="1"/>
</dbReference>
<feature type="transmembrane region" description="Helical" evidence="2">
    <location>
        <begin position="43"/>
        <end position="61"/>
    </location>
</feature>
<feature type="compositionally biased region" description="Acidic residues" evidence="1">
    <location>
        <begin position="155"/>
        <end position="165"/>
    </location>
</feature>
<keyword evidence="2" id="KW-0472">Membrane</keyword>
<dbReference type="InterPro" id="IPR046513">
    <property type="entry name" value="DUF6691"/>
</dbReference>